<evidence type="ECO:0000256" key="6">
    <source>
        <dbReference type="ARBA" id="ARBA00022729"/>
    </source>
</evidence>
<keyword evidence="6" id="KW-0732">Signal</keyword>
<evidence type="ECO:0000313" key="15">
    <source>
        <dbReference type="EMBL" id="EXV06524.1"/>
    </source>
</evidence>
<organism evidence="15 16">
    <name type="scientific">Metarhizium robertsii</name>
    <dbReference type="NCBI Taxonomy" id="568076"/>
    <lineage>
        <taxon>Eukaryota</taxon>
        <taxon>Fungi</taxon>
        <taxon>Dikarya</taxon>
        <taxon>Ascomycota</taxon>
        <taxon>Pezizomycotina</taxon>
        <taxon>Sordariomycetes</taxon>
        <taxon>Hypocreomycetidae</taxon>
        <taxon>Hypocreales</taxon>
        <taxon>Clavicipitaceae</taxon>
        <taxon>Metarhizium</taxon>
    </lineage>
</organism>
<comment type="subcellular location">
    <subcellularLocation>
        <location evidence="1">Cell surface</location>
    </subcellularLocation>
</comment>
<comment type="caution">
    <text evidence="15">The sequence shown here is derived from an EMBL/GenBank/DDBJ whole genome shotgun (WGS) entry which is preliminary data.</text>
</comment>
<gene>
    <name evidence="15" type="ORF">X797_001244</name>
</gene>
<dbReference type="Pfam" id="PF00394">
    <property type="entry name" value="Cu-oxidase"/>
    <property type="match status" value="1"/>
</dbReference>
<accession>A0A0A1V8K0</accession>
<dbReference type="InterPro" id="IPR011707">
    <property type="entry name" value="Cu-oxidase-like_N"/>
</dbReference>
<sequence>MALIERVWEMVTSFVTIVSLSILPWSGHTPQPQMPLSPVTPVNQALDYPSFTPPGSSKDSTLRCAYPNMKGWEPCSSPLDRSCWLRRKSDGKRLDINTNYEDTWPTGVERHYKINLVDSWTAADGLNFSLAKLFDNQYPGPWIEACWGDRLIVNVTNNLKQNGTSVHWHGIRQLNTTQMDGVNGVTQCPTAPADYFVYNFTLTQYGSSWYHSHYSVQYADGSVGPLTIHGPSSTSWDEPVSPPLILTDWYHNSAYEVVSGGSDGGQDILLNGRGNITKYTCGQTKNSTVILPARSIVFEPPRAGQGCKKYLLRVINTSFDTTFVVSIDNHLLQVVSADFVPIQPYTTTSILVGIGQRYDVVVEASPRDTSSPLDKNGNYWIRTEIANCFGRKVPACSDYSEVAILRYNKSSTVDPSTKKWPDIPLRCSDEPYNNLIPIVPWTVKAPSNGPLNEVVPRYGEEFDVYFDRDLIGTDSPVAGFTMDNAVKPASIRINYSDPTFFHLNPQDTKPWPKLWRVQPENYANSEWIYLVWYSLQNRTTGAHPIHLHGHDFAILEQAENKTWNPKNMSLKLDNPPRRDVVLLDTTGYVVIAFRADNPGPWLVHCHIAFHISRGLGMQIMEDQKGAFAKWPDKSPAIVEAKRVCRNWDIWYGNMSNWADKPTSAGGNCVEKSADWCFQNDAGV</sequence>
<dbReference type="Pfam" id="PF07731">
    <property type="entry name" value="Cu-oxidase_2"/>
    <property type="match status" value="1"/>
</dbReference>
<dbReference type="InterPro" id="IPR002355">
    <property type="entry name" value="Cu_oxidase_Cu_BS"/>
</dbReference>
<dbReference type="InterPro" id="IPR045087">
    <property type="entry name" value="Cu-oxidase_fam"/>
</dbReference>
<dbReference type="CDD" id="cd13901">
    <property type="entry name" value="CuRO_3_MaLCC_like"/>
    <property type="match status" value="1"/>
</dbReference>
<dbReference type="Pfam" id="PF07732">
    <property type="entry name" value="Cu-oxidase_3"/>
    <property type="match status" value="1"/>
</dbReference>
<dbReference type="InterPro" id="IPR001117">
    <property type="entry name" value="Cu-oxidase_2nd"/>
</dbReference>
<dbReference type="InterPro" id="IPR011706">
    <property type="entry name" value="Cu-oxidase_C"/>
</dbReference>
<dbReference type="FunFam" id="2.60.40.420:FF:000021">
    <property type="entry name" value="Extracellular dihydrogeodin oxidase/laccase"/>
    <property type="match status" value="1"/>
</dbReference>
<evidence type="ECO:0000256" key="9">
    <source>
        <dbReference type="ARBA" id="ARBA00023180"/>
    </source>
</evidence>
<evidence type="ECO:0000256" key="2">
    <source>
        <dbReference type="ARBA" id="ARBA00004732"/>
    </source>
</evidence>
<evidence type="ECO:0000259" key="12">
    <source>
        <dbReference type="Pfam" id="PF00394"/>
    </source>
</evidence>
<comment type="similarity">
    <text evidence="3">Belongs to the multicopper oxidase family.</text>
</comment>
<evidence type="ECO:0000259" key="13">
    <source>
        <dbReference type="Pfam" id="PF07731"/>
    </source>
</evidence>
<evidence type="ECO:0000256" key="11">
    <source>
        <dbReference type="ARBA" id="ARBA00045661"/>
    </source>
</evidence>
<evidence type="ECO:0000256" key="7">
    <source>
        <dbReference type="ARBA" id="ARBA00023002"/>
    </source>
</evidence>
<dbReference type="GO" id="GO:0016491">
    <property type="term" value="F:oxidoreductase activity"/>
    <property type="evidence" value="ECO:0007669"/>
    <property type="project" value="UniProtKB-KW"/>
</dbReference>
<dbReference type="GO" id="GO:0005507">
    <property type="term" value="F:copper ion binding"/>
    <property type="evidence" value="ECO:0007669"/>
    <property type="project" value="InterPro"/>
</dbReference>
<evidence type="ECO:0000256" key="3">
    <source>
        <dbReference type="ARBA" id="ARBA00010609"/>
    </source>
</evidence>
<evidence type="ECO:0000256" key="1">
    <source>
        <dbReference type="ARBA" id="ARBA00004241"/>
    </source>
</evidence>
<name>A0A0A1V8K0_9HYPO</name>
<dbReference type="Proteomes" id="UP000030151">
    <property type="component" value="Unassembled WGS sequence"/>
</dbReference>
<evidence type="ECO:0000313" key="16">
    <source>
        <dbReference type="Proteomes" id="UP000030151"/>
    </source>
</evidence>
<dbReference type="eggNOG" id="KOG1263">
    <property type="taxonomic scope" value="Eukaryota"/>
</dbReference>
<dbReference type="Gene3D" id="2.60.40.420">
    <property type="entry name" value="Cupredoxins - blue copper proteins"/>
    <property type="match status" value="3"/>
</dbReference>
<dbReference type="FunFam" id="2.60.40.420:FF:000045">
    <property type="entry name" value="Laccase 2"/>
    <property type="match status" value="1"/>
</dbReference>
<keyword evidence="5" id="KW-0479">Metal-binding</keyword>
<dbReference type="CDD" id="cd13880">
    <property type="entry name" value="CuRO_2_MaLCC_like"/>
    <property type="match status" value="1"/>
</dbReference>
<dbReference type="EMBL" id="JELW01000001">
    <property type="protein sequence ID" value="EXV06524.1"/>
    <property type="molecule type" value="Genomic_DNA"/>
</dbReference>
<dbReference type="GO" id="GO:0009986">
    <property type="term" value="C:cell surface"/>
    <property type="evidence" value="ECO:0007669"/>
    <property type="project" value="UniProtKB-SubCell"/>
</dbReference>
<evidence type="ECO:0000256" key="8">
    <source>
        <dbReference type="ARBA" id="ARBA00023008"/>
    </source>
</evidence>
<evidence type="ECO:0000256" key="10">
    <source>
        <dbReference type="ARBA" id="ARBA00030989"/>
    </source>
</evidence>
<reference evidence="15 16" key="1">
    <citation type="submission" date="2014-02" db="EMBL/GenBank/DDBJ databases">
        <title>The genome sequence of the entomopathogenic fungus Metarhizium robertsii ARSEF 2575.</title>
        <authorList>
            <person name="Giuliano Garisto Donzelli B."/>
            <person name="Roe B.A."/>
            <person name="Macmil S.L."/>
            <person name="Krasnoff S.B."/>
            <person name="Gibson D.M."/>
        </authorList>
    </citation>
    <scope>NUCLEOTIDE SEQUENCE [LARGE SCALE GENOMIC DNA]</scope>
    <source>
        <strain evidence="15 16">ARSEF 2575</strain>
    </source>
</reference>
<dbReference type="InterPro" id="IPR033138">
    <property type="entry name" value="Cu_oxidase_CS"/>
</dbReference>
<dbReference type="PANTHER" id="PTHR11709">
    <property type="entry name" value="MULTI-COPPER OXIDASE"/>
    <property type="match status" value="1"/>
</dbReference>
<dbReference type="SUPFAM" id="SSF49503">
    <property type="entry name" value="Cupredoxins"/>
    <property type="match status" value="3"/>
</dbReference>
<protein>
    <recommendedName>
        <fullName evidence="4">Laccase 1</fullName>
    </recommendedName>
    <alternativeName>
        <fullName evidence="10">Conidial pigment biosynthesis oxidase Mlac1</fullName>
    </alternativeName>
</protein>
<dbReference type="PROSITE" id="PS00079">
    <property type="entry name" value="MULTICOPPER_OXIDASE1"/>
    <property type="match status" value="1"/>
</dbReference>
<dbReference type="HOGENOM" id="CLU_006504_3_2_1"/>
<feature type="domain" description="Plastocyanin-like" evidence="13">
    <location>
        <begin position="530"/>
        <end position="623"/>
    </location>
</feature>
<dbReference type="OrthoDB" id="2121828at2759"/>
<comment type="function">
    <text evidence="11">Laccase; part of the Pks1 gene cluster that mediates the biosynthesis of an anthraquinone derivative pigment that contributes to conidial pigmentation that provides protection from UV radiation, heat and cold stress. The polyketide synthase Pks1 produces 1-acetyl-2,4,6,8-tetrahydroxy-9,10-anthraquinone though condensation of acetyl-CoA with malonyl-CoA. The dehydratase EthD and the laccase Mlac1 further convert the anthraquinone derivative into the final conidial pigment.</text>
</comment>
<evidence type="ECO:0000256" key="4">
    <source>
        <dbReference type="ARBA" id="ARBA00015790"/>
    </source>
</evidence>
<feature type="domain" description="Plastocyanin-like" evidence="12">
    <location>
        <begin position="243"/>
        <end position="409"/>
    </location>
</feature>
<dbReference type="PANTHER" id="PTHR11709:SF71">
    <property type="entry name" value="OXIDOREDUCTASE TPCJ"/>
    <property type="match status" value="1"/>
</dbReference>
<keyword evidence="7" id="KW-0560">Oxidoreductase</keyword>
<dbReference type="InterPro" id="IPR008972">
    <property type="entry name" value="Cupredoxin"/>
</dbReference>
<evidence type="ECO:0000259" key="14">
    <source>
        <dbReference type="Pfam" id="PF07732"/>
    </source>
</evidence>
<evidence type="ECO:0000256" key="5">
    <source>
        <dbReference type="ARBA" id="ARBA00022723"/>
    </source>
</evidence>
<dbReference type="PROSITE" id="PS00080">
    <property type="entry name" value="MULTICOPPER_OXIDASE2"/>
    <property type="match status" value="1"/>
</dbReference>
<keyword evidence="9" id="KW-0325">Glycoprotein</keyword>
<keyword evidence="8" id="KW-0186">Copper</keyword>
<proteinExistence type="inferred from homology"/>
<dbReference type="AlphaFoldDB" id="A0A0A1V8K0"/>
<feature type="domain" description="Plastocyanin-like" evidence="14">
    <location>
        <begin position="133"/>
        <end position="232"/>
    </location>
</feature>
<comment type="pathway">
    <text evidence="2">Pigment biosynthesis.</text>
</comment>